<accession>A0A3M3XUP2</accession>
<evidence type="ECO:0000259" key="2">
    <source>
        <dbReference type="Pfam" id="PF12706"/>
    </source>
</evidence>
<gene>
    <name evidence="3" type="ORF">ALQ36_100673</name>
</gene>
<dbReference type="GO" id="GO:0005737">
    <property type="term" value="C:cytoplasm"/>
    <property type="evidence" value="ECO:0007669"/>
    <property type="project" value="TreeGrafter"/>
</dbReference>
<dbReference type="InterPro" id="IPR001279">
    <property type="entry name" value="Metallo-B-lactamas"/>
</dbReference>
<proteinExistence type="predicted"/>
<dbReference type="Gene3D" id="3.60.15.10">
    <property type="entry name" value="Ribonuclease Z/Hydroxyacylglutathione hydrolase-like"/>
    <property type="match status" value="1"/>
</dbReference>
<evidence type="ECO:0000313" key="4">
    <source>
        <dbReference type="Proteomes" id="UP000281350"/>
    </source>
</evidence>
<dbReference type="Pfam" id="PF12706">
    <property type="entry name" value="Lactamase_B_2"/>
    <property type="match status" value="1"/>
</dbReference>
<name>A0A3M3XUP2_9PSED</name>
<dbReference type="Proteomes" id="UP000281350">
    <property type="component" value="Unassembled WGS sequence"/>
</dbReference>
<dbReference type="PANTHER" id="PTHR15032">
    <property type="entry name" value="N-ACYL-PHOSPHATIDYLETHANOLAMINE-HYDROLYZING PHOSPHOLIPASE D"/>
    <property type="match status" value="1"/>
</dbReference>
<evidence type="ECO:0000256" key="1">
    <source>
        <dbReference type="SAM" id="MobiDB-lite"/>
    </source>
</evidence>
<reference evidence="3 4" key="1">
    <citation type="submission" date="2018-08" db="EMBL/GenBank/DDBJ databases">
        <title>Recombination of ecologically and evolutionarily significant loci maintains genetic cohesion in the Pseudomonas syringae species complex.</title>
        <authorList>
            <person name="Dillon M."/>
            <person name="Thakur S."/>
            <person name="Almeida R.N.D."/>
            <person name="Weir B.S."/>
            <person name="Guttman D.S."/>
        </authorList>
    </citation>
    <scope>NUCLEOTIDE SEQUENCE [LARGE SCALE GENOMIC DNA]</scope>
    <source>
        <strain evidence="3 4">ICMP 2732</strain>
    </source>
</reference>
<dbReference type="SUPFAM" id="SSF56281">
    <property type="entry name" value="Metallo-hydrolase/oxidoreductase"/>
    <property type="match status" value="1"/>
</dbReference>
<organism evidence="3 4">
    <name type="scientific">Pseudomonas syringae pv. primulae</name>
    <dbReference type="NCBI Taxonomy" id="251707"/>
    <lineage>
        <taxon>Bacteria</taxon>
        <taxon>Pseudomonadati</taxon>
        <taxon>Pseudomonadota</taxon>
        <taxon>Gammaproteobacteria</taxon>
        <taxon>Pseudomonadales</taxon>
        <taxon>Pseudomonadaceae</taxon>
        <taxon>Pseudomonas</taxon>
    </lineage>
</organism>
<protein>
    <submittedName>
        <fullName evidence="3">Outer membrane protein romA</fullName>
    </submittedName>
</protein>
<dbReference type="AlphaFoldDB" id="A0A3M3XUP2"/>
<feature type="domain" description="Metallo-beta-lactamase" evidence="2">
    <location>
        <begin position="118"/>
        <end position="310"/>
    </location>
</feature>
<dbReference type="InterPro" id="IPR036866">
    <property type="entry name" value="RibonucZ/Hydroxyglut_hydro"/>
</dbReference>
<feature type="compositionally biased region" description="Basic and acidic residues" evidence="1">
    <location>
        <begin position="1"/>
        <end position="12"/>
    </location>
</feature>
<dbReference type="EMBL" id="RBPY01000142">
    <property type="protein sequence ID" value="RMO73284.1"/>
    <property type="molecule type" value="Genomic_DNA"/>
</dbReference>
<feature type="region of interest" description="Disordered" evidence="1">
    <location>
        <begin position="1"/>
        <end position="39"/>
    </location>
</feature>
<comment type="caution">
    <text evidence="3">The sequence shown here is derived from an EMBL/GenBank/DDBJ whole genome shotgun (WGS) entry which is preliminary data.</text>
</comment>
<sequence>MLQRDSRTKYARLEPQPVPRSQQIMASTHPKKDVSSLPVLSRHEGRYQNHTPMKPLGFFRMLGIFWDQAFNKPKDTRPAGEIPVQPLSRQQLLAAPNNTVYRLGHSTVLLKLRNRFWLTDPVFAERASPVQWAGPQRFHQPPISLEELPPITGVILSHNHYDHLDHMAIKALVDKTEHFLAPLGVGDKLIEWGVPAHKVQQLDWWQSTEVAGITFVATPSQHFSGRTLRDSNRSLWASWVMIDDDQRIFFSGDSGYFDGFKTIGDQYGPFDLTLMETGAYNVEWPQVHMQPEQTLQAHLDLRGRWLLPIHNGTFDLAMHAWHEPFDRILALAWEQNVSITTPMMGQPFYLQYPCRAMTWWLGVDEVVAPESTQAHPASGERSCNCRRQNA</sequence>
<evidence type="ECO:0000313" key="3">
    <source>
        <dbReference type="EMBL" id="RMO73284.1"/>
    </source>
</evidence>
<dbReference type="PANTHER" id="PTHR15032:SF4">
    <property type="entry name" value="N-ACYL-PHOSPHATIDYLETHANOLAMINE-HYDROLYZING PHOSPHOLIPASE D"/>
    <property type="match status" value="1"/>
</dbReference>